<accession>A0A1A9ZPE7</accession>
<evidence type="ECO:0000313" key="1">
    <source>
        <dbReference type="EnsemblMetazoa" id="GPAI020905-PA"/>
    </source>
</evidence>
<dbReference type="PANTHER" id="PTHR20977">
    <property type="entry name" value="AT13385P-RELATED"/>
    <property type="match status" value="1"/>
</dbReference>
<dbReference type="SMART" id="SM00689">
    <property type="entry name" value="DM6"/>
    <property type="match status" value="1"/>
</dbReference>
<dbReference type="PANTHER" id="PTHR20977:SF0">
    <property type="entry name" value="AT13385P-RELATED"/>
    <property type="match status" value="1"/>
</dbReference>
<dbReference type="VEuPathDB" id="VectorBase:GPAI020905"/>
<evidence type="ECO:0000313" key="2">
    <source>
        <dbReference type="Proteomes" id="UP000092445"/>
    </source>
</evidence>
<reference evidence="1" key="2">
    <citation type="submission" date="2020-05" db="UniProtKB">
        <authorList>
            <consortium name="EnsemblMetazoa"/>
        </authorList>
    </citation>
    <scope>IDENTIFICATION</scope>
    <source>
        <strain evidence="1">IAEA</strain>
    </source>
</reference>
<reference evidence="2" key="1">
    <citation type="submission" date="2014-03" db="EMBL/GenBank/DDBJ databases">
        <authorList>
            <person name="Aksoy S."/>
            <person name="Warren W."/>
            <person name="Wilson R.K."/>
        </authorList>
    </citation>
    <scope>NUCLEOTIDE SEQUENCE [LARGE SCALE GENOMIC DNA]</scope>
    <source>
        <strain evidence="2">IAEA</strain>
    </source>
</reference>
<dbReference type="Pfam" id="PF07248">
    <property type="entry name" value="DUF1431"/>
    <property type="match status" value="1"/>
</dbReference>
<sequence length="338" mass="38948">MASFSIMIGLSRLVSHKSIATTVTELFQKRLFTCGKGREPNCGDVLKAKGCVKSATPDKKAETVKQQYPPPLPPSEREIVIPVKPECCLDPCKDALPRFDLLYYKRSDKLKRKYQQTWAECPELLKKPKVICCYDKIKYPQMEKRLKVDRPETACNPVCASARSACPSFTLPGCREPRRPPKCAVARSPSKCKKKKAPYPSFSECSRKRPPPLHPIECHCLAIVPMCEVWAYYHKMRRIKKTAARSAIRFKATVFAFLKGIICSKTRKDIWVWALIVHLKENWCRNMPSDAKWIRYDDSRRKTAGVCPLHQSNECISGERLVNIWRPYLCFDYWKTPE</sequence>
<protein>
    <submittedName>
        <fullName evidence="1">Uncharacterized protein</fullName>
    </submittedName>
</protein>
<dbReference type="EnsemblMetazoa" id="GPAI020905-RA">
    <property type="protein sequence ID" value="GPAI020905-PA"/>
    <property type="gene ID" value="GPAI020905"/>
</dbReference>
<dbReference type="AlphaFoldDB" id="A0A1A9ZPE7"/>
<name>A0A1A9ZPE7_GLOPL</name>
<dbReference type="InterPro" id="IPR006611">
    <property type="entry name" value="DUF1431_DROsp"/>
</dbReference>
<organism evidence="1 2">
    <name type="scientific">Glossina pallidipes</name>
    <name type="common">Tsetse fly</name>
    <dbReference type="NCBI Taxonomy" id="7398"/>
    <lineage>
        <taxon>Eukaryota</taxon>
        <taxon>Metazoa</taxon>
        <taxon>Ecdysozoa</taxon>
        <taxon>Arthropoda</taxon>
        <taxon>Hexapoda</taxon>
        <taxon>Insecta</taxon>
        <taxon>Pterygota</taxon>
        <taxon>Neoptera</taxon>
        <taxon>Endopterygota</taxon>
        <taxon>Diptera</taxon>
        <taxon>Brachycera</taxon>
        <taxon>Muscomorpha</taxon>
        <taxon>Hippoboscoidea</taxon>
        <taxon>Glossinidae</taxon>
        <taxon>Glossina</taxon>
    </lineage>
</organism>
<keyword evidence="2" id="KW-1185">Reference proteome</keyword>
<dbReference type="Proteomes" id="UP000092445">
    <property type="component" value="Unassembled WGS sequence"/>
</dbReference>
<proteinExistence type="predicted"/>